<sequence length="90" mass="10394">MDNLIMYSVVSVMLVQAAGPLINSIKEIYYVAKRSMSKEIYQEKKIAKNEKRDAINTWTIPSEPPCQTSCRISSKNDISIERKYDLYQQS</sequence>
<protein>
    <submittedName>
        <fullName evidence="2">Uncharacterized protein</fullName>
    </submittedName>
</protein>
<dbReference type="EMBL" id="CAJZBQ010000006">
    <property type="protein sequence ID" value="CAG9312408.1"/>
    <property type="molecule type" value="Genomic_DNA"/>
</dbReference>
<evidence type="ECO:0000256" key="1">
    <source>
        <dbReference type="SAM" id="Phobius"/>
    </source>
</evidence>
<accession>A0AAU9IAQ0</accession>
<reference evidence="2" key="1">
    <citation type="submission" date="2021-09" db="EMBL/GenBank/DDBJ databases">
        <authorList>
            <consortium name="AG Swart"/>
            <person name="Singh M."/>
            <person name="Singh A."/>
            <person name="Seah K."/>
            <person name="Emmerich C."/>
        </authorList>
    </citation>
    <scope>NUCLEOTIDE SEQUENCE</scope>
    <source>
        <strain evidence="2">ATCC30299</strain>
    </source>
</reference>
<feature type="transmembrane region" description="Helical" evidence="1">
    <location>
        <begin position="6"/>
        <end position="25"/>
    </location>
</feature>
<dbReference type="AlphaFoldDB" id="A0AAU9IAQ0"/>
<keyword evidence="1" id="KW-0472">Membrane</keyword>
<keyword evidence="3" id="KW-1185">Reference proteome</keyword>
<dbReference type="Proteomes" id="UP001162131">
    <property type="component" value="Unassembled WGS sequence"/>
</dbReference>
<keyword evidence="1" id="KW-0812">Transmembrane</keyword>
<keyword evidence="1" id="KW-1133">Transmembrane helix</keyword>
<name>A0AAU9IAQ0_9CILI</name>
<proteinExistence type="predicted"/>
<gene>
    <name evidence="2" type="ORF">BSTOLATCC_MIC6512</name>
</gene>
<comment type="caution">
    <text evidence="2">The sequence shown here is derived from an EMBL/GenBank/DDBJ whole genome shotgun (WGS) entry which is preliminary data.</text>
</comment>
<evidence type="ECO:0000313" key="3">
    <source>
        <dbReference type="Proteomes" id="UP001162131"/>
    </source>
</evidence>
<evidence type="ECO:0000313" key="2">
    <source>
        <dbReference type="EMBL" id="CAG9312408.1"/>
    </source>
</evidence>
<organism evidence="2 3">
    <name type="scientific">Blepharisma stoltei</name>
    <dbReference type="NCBI Taxonomy" id="1481888"/>
    <lineage>
        <taxon>Eukaryota</taxon>
        <taxon>Sar</taxon>
        <taxon>Alveolata</taxon>
        <taxon>Ciliophora</taxon>
        <taxon>Postciliodesmatophora</taxon>
        <taxon>Heterotrichea</taxon>
        <taxon>Heterotrichida</taxon>
        <taxon>Blepharismidae</taxon>
        <taxon>Blepharisma</taxon>
    </lineage>
</organism>